<evidence type="ECO:0000256" key="2">
    <source>
        <dbReference type="ARBA" id="ARBA00004651"/>
    </source>
</evidence>
<evidence type="ECO:0000256" key="11">
    <source>
        <dbReference type="ARBA" id="ARBA00023136"/>
    </source>
</evidence>
<sequence length="174" mass="20150">MLTNRHIPRYDRFTRYLHWAVATGIIYASIVGYSLNYISSPGVHNFFSVLNMSLATVVTVLMCGRFVWRFFRPSINKPGQVPAKRNSAANFAHEVFYIIIFTVLISGFLMLKHGYNFFGLFYVPRPIAVNDVNDFFFKIHRYSTATLVIMLFLHVLAVVKCHIIDRHPIISRMI</sequence>
<comment type="subcellular location">
    <subcellularLocation>
        <location evidence="2">Cell membrane</location>
        <topology evidence="2">Multi-pass membrane protein</topology>
    </subcellularLocation>
</comment>
<evidence type="ECO:0000256" key="9">
    <source>
        <dbReference type="ARBA" id="ARBA00022989"/>
    </source>
</evidence>
<dbReference type="AlphaFoldDB" id="A0A3N6MSJ5"/>
<evidence type="ECO:0000256" key="5">
    <source>
        <dbReference type="ARBA" id="ARBA00022617"/>
    </source>
</evidence>
<feature type="transmembrane region" description="Helical" evidence="13">
    <location>
        <begin position="142"/>
        <end position="163"/>
    </location>
</feature>
<keyword evidence="3" id="KW-0813">Transport</keyword>
<keyword evidence="11 13" id="KW-0472">Membrane</keyword>
<evidence type="ECO:0000256" key="13">
    <source>
        <dbReference type="SAM" id="Phobius"/>
    </source>
</evidence>
<dbReference type="PANTHER" id="PTHR30529">
    <property type="entry name" value="CYTOCHROME B561"/>
    <property type="match status" value="1"/>
</dbReference>
<dbReference type="OrthoDB" id="1247465at2"/>
<evidence type="ECO:0000256" key="1">
    <source>
        <dbReference type="ARBA" id="ARBA00001970"/>
    </source>
</evidence>
<feature type="transmembrane region" description="Helical" evidence="13">
    <location>
        <begin position="89"/>
        <end position="111"/>
    </location>
</feature>
<keyword evidence="7" id="KW-0479">Metal-binding</keyword>
<evidence type="ECO:0000256" key="8">
    <source>
        <dbReference type="ARBA" id="ARBA00022982"/>
    </source>
</evidence>
<evidence type="ECO:0000256" key="7">
    <source>
        <dbReference type="ARBA" id="ARBA00022723"/>
    </source>
</evidence>
<evidence type="ECO:0000313" key="16">
    <source>
        <dbReference type="Proteomes" id="UP000272778"/>
    </source>
</evidence>
<evidence type="ECO:0000259" key="14">
    <source>
        <dbReference type="Pfam" id="PF01292"/>
    </source>
</evidence>
<comment type="caution">
    <text evidence="15">The sequence shown here is derived from an EMBL/GenBank/DDBJ whole genome shotgun (WGS) entry which is preliminary data.</text>
</comment>
<dbReference type="GO" id="GO:0046872">
    <property type="term" value="F:metal ion binding"/>
    <property type="evidence" value="ECO:0007669"/>
    <property type="project" value="UniProtKB-KW"/>
</dbReference>
<reference evidence="15 16" key="1">
    <citation type="submission" date="2018-11" db="EMBL/GenBank/DDBJ databases">
        <title>Paraburkholderia sp. DHOA04, isolated from soil.</title>
        <authorList>
            <person name="Gao Z.-H."/>
            <person name="Qiu L.-H."/>
            <person name="Fu J.-C."/>
        </authorList>
    </citation>
    <scope>NUCLEOTIDE SEQUENCE [LARGE SCALE GENOMIC DNA]</scope>
    <source>
        <strain evidence="15 16">DHOA04</strain>
    </source>
</reference>
<dbReference type="InterPro" id="IPR016174">
    <property type="entry name" value="Di-haem_cyt_TM"/>
</dbReference>
<dbReference type="InterPro" id="IPR052168">
    <property type="entry name" value="Cytochrome_b561_oxidase"/>
</dbReference>
<protein>
    <submittedName>
        <fullName evidence="15">Cytochrome B</fullName>
    </submittedName>
</protein>
<evidence type="ECO:0000256" key="10">
    <source>
        <dbReference type="ARBA" id="ARBA00023004"/>
    </source>
</evidence>
<keyword evidence="10" id="KW-0408">Iron</keyword>
<keyword evidence="9 13" id="KW-1133">Transmembrane helix</keyword>
<evidence type="ECO:0000313" key="15">
    <source>
        <dbReference type="EMBL" id="RQH06934.1"/>
    </source>
</evidence>
<dbReference type="Gene3D" id="1.20.950.20">
    <property type="entry name" value="Transmembrane di-heme cytochromes, Chain C"/>
    <property type="match status" value="1"/>
</dbReference>
<keyword evidence="4" id="KW-1003">Cell membrane</keyword>
<evidence type="ECO:0000256" key="3">
    <source>
        <dbReference type="ARBA" id="ARBA00022448"/>
    </source>
</evidence>
<comment type="cofactor">
    <cofactor evidence="1">
        <name>heme b</name>
        <dbReference type="ChEBI" id="CHEBI:60344"/>
    </cofactor>
</comment>
<dbReference type="Proteomes" id="UP000272778">
    <property type="component" value="Unassembled WGS sequence"/>
</dbReference>
<name>A0A3N6MSJ5_9BURK</name>
<evidence type="ECO:0000256" key="4">
    <source>
        <dbReference type="ARBA" id="ARBA00022475"/>
    </source>
</evidence>
<dbReference type="EMBL" id="RQIS01000006">
    <property type="protein sequence ID" value="RQH06934.1"/>
    <property type="molecule type" value="Genomic_DNA"/>
</dbReference>
<keyword evidence="8" id="KW-0249">Electron transport</keyword>
<evidence type="ECO:0000256" key="12">
    <source>
        <dbReference type="ARBA" id="ARBA00037975"/>
    </source>
</evidence>
<dbReference type="GO" id="GO:0009055">
    <property type="term" value="F:electron transfer activity"/>
    <property type="evidence" value="ECO:0007669"/>
    <property type="project" value="InterPro"/>
</dbReference>
<keyword evidence="6 13" id="KW-0812">Transmembrane</keyword>
<feature type="domain" description="Cytochrome b561 bacterial/Ni-hydrogenase" evidence="14">
    <location>
        <begin position="9"/>
        <end position="174"/>
    </location>
</feature>
<gene>
    <name evidence="15" type="ORF">D1Y85_09595</name>
</gene>
<keyword evidence="16" id="KW-1185">Reference proteome</keyword>
<dbReference type="RefSeq" id="WP_124150823.1">
    <property type="nucleotide sequence ID" value="NZ_RQIS01000006.1"/>
</dbReference>
<accession>A0A3N6MSJ5</accession>
<dbReference type="InterPro" id="IPR011577">
    <property type="entry name" value="Cyt_b561_bac/Ni-Hgenase"/>
</dbReference>
<comment type="similarity">
    <text evidence="12">Belongs to the cytochrome b561 family.</text>
</comment>
<feature type="transmembrane region" description="Helical" evidence="13">
    <location>
        <begin position="47"/>
        <end position="68"/>
    </location>
</feature>
<dbReference type="GO" id="GO:0022904">
    <property type="term" value="P:respiratory electron transport chain"/>
    <property type="evidence" value="ECO:0007669"/>
    <property type="project" value="InterPro"/>
</dbReference>
<dbReference type="GO" id="GO:0005886">
    <property type="term" value="C:plasma membrane"/>
    <property type="evidence" value="ECO:0007669"/>
    <property type="project" value="UniProtKB-SubCell"/>
</dbReference>
<dbReference type="PANTHER" id="PTHR30529:SF1">
    <property type="entry name" value="CYTOCHROME B561 HOMOLOG 2"/>
    <property type="match status" value="1"/>
</dbReference>
<organism evidence="15 16">
    <name type="scientific">Paraburkholderia dinghuensis</name>
    <dbReference type="NCBI Taxonomy" id="2305225"/>
    <lineage>
        <taxon>Bacteria</taxon>
        <taxon>Pseudomonadati</taxon>
        <taxon>Pseudomonadota</taxon>
        <taxon>Betaproteobacteria</taxon>
        <taxon>Burkholderiales</taxon>
        <taxon>Burkholderiaceae</taxon>
        <taxon>Paraburkholderia</taxon>
    </lineage>
</organism>
<feature type="transmembrane region" description="Helical" evidence="13">
    <location>
        <begin position="16"/>
        <end position="35"/>
    </location>
</feature>
<keyword evidence="5" id="KW-0349">Heme</keyword>
<proteinExistence type="inferred from homology"/>
<evidence type="ECO:0000256" key="6">
    <source>
        <dbReference type="ARBA" id="ARBA00022692"/>
    </source>
</evidence>
<dbReference type="Pfam" id="PF01292">
    <property type="entry name" value="Ni_hydr_CYTB"/>
    <property type="match status" value="1"/>
</dbReference>
<dbReference type="GO" id="GO:0020037">
    <property type="term" value="F:heme binding"/>
    <property type="evidence" value="ECO:0007669"/>
    <property type="project" value="TreeGrafter"/>
</dbReference>
<dbReference type="SUPFAM" id="SSF81342">
    <property type="entry name" value="Transmembrane di-heme cytochromes"/>
    <property type="match status" value="1"/>
</dbReference>